<dbReference type="OrthoDB" id="10690439at2759"/>
<dbReference type="AlphaFoldDB" id="A0A8J8NFD8"/>
<feature type="compositionally biased region" description="Basic and acidic residues" evidence="1">
    <location>
        <begin position="39"/>
        <end position="49"/>
    </location>
</feature>
<name>A0A8J8NFD8_HALGN</name>
<feature type="compositionally biased region" description="Basic and acidic residues" evidence="1">
    <location>
        <begin position="433"/>
        <end position="464"/>
    </location>
</feature>
<feature type="compositionally biased region" description="Basic and acidic residues" evidence="1">
    <location>
        <begin position="282"/>
        <end position="293"/>
    </location>
</feature>
<feature type="compositionally biased region" description="Low complexity" evidence="1">
    <location>
        <begin position="154"/>
        <end position="164"/>
    </location>
</feature>
<feature type="compositionally biased region" description="Polar residues" evidence="1">
    <location>
        <begin position="97"/>
        <end position="106"/>
    </location>
</feature>
<feature type="compositionally biased region" description="Basic and acidic residues" evidence="1">
    <location>
        <begin position="228"/>
        <end position="238"/>
    </location>
</feature>
<dbReference type="Proteomes" id="UP000785679">
    <property type="component" value="Unassembled WGS sequence"/>
</dbReference>
<reference evidence="2" key="1">
    <citation type="submission" date="2019-06" db="EMBL/GenBank/DDBJ databases">
        <authorList>
            <person name="Zheng W."/>
        </authorList>
    </citation>
    <scope>NUCLEOTIDE SEQUENCE</scope>
    <source>
        <strain evidence="2">QDHG01</strain>
    </source>
</reference>
<feature type="region of interest" description="Disordered" evidence="1">
    <location>
        <begin position="1"/>
        <end position="106"/>
    </location>
</feature>
<feature type="region of interest" description="Disordered" evidence="1">
    <location>
        <begin position="137"/>
        <end position="320"/>
    </location>
</feature>
<feature type="compositionally biased region" description="Basic and acidic residues" evidence="1">
    <location>
        <begin position="184"/>
        <end position="215"/>
    </location>
</feature>
<feature type="compositionally biased region" description="Low complexity" evidence="1">
    <location>
        <begin position="476"/>
        <end position="486"/>
    </location>
</feature>
<proteinExistence type="predicted"/>
<protein>
    <submittedName>
        <fullName evidence="2">Uncharacterized protein</fullName>
    </submittedName>
</protein>
<feature type="region of interest" description="Disordered" evidence="1">
    <location>
        <begin position="433"/>
        <end position="608"/>
    </location>
</feature>
<feature type="compositionally biased region" description="Basic and acidic residues" evidence="1">
    <location>
        <begin position="495"/>
        <end position="505"/>
    </location>
</feature>
<keyword evidence="3" id="KW-1185">Reference proteome</keyword>
<feature type="compositionally biased region" description="Basic and acidic residues" evidence="1">
    <location>
        <begin position="60"/>
        <end position="81"/>
    </location>
</feature>
<feature type="compositionally biased region" description="Acidic residues" evidence="1">
    <location>
        <begin position="303"/>
        <end position="320"/>
    </location>
</feature>
<gene>
    <name evidence="2" type="ORF">FGO68_gene6271</name>
</gene>
<dbReference type="EMBL" id="RRYP01018756">
    <property type="protein sequence ID" value="TNV73500.1"/>
    <property type="molecule type" value="Genomic_DNA"/>
</dbReference>
<evidence type="ECO:0000313" key="3">
    <source>
        <dbReference type="Proteomes" id="UP000785679"/>
    </source>
</evidence>
<accession>A0A8J8NFD8</accession>
<feature type="compositionally biased region" description="Low complexity" evidence="1">
    <location>
        <begin position="595"/>
        <end position="606"/>
    </location>
</feature>
<comment type="caution">
    <text evidence="2">The sequence shown here is derived from an EMBL/GenBank/DDBJ whole genome shotgun (WGS) entry which is preliminary data.</text>
</comment>
<feature type="compositionally biased region" description="Polar residues" evidence="1">
    <location>
        <begin position="1"/>
        <end position="10"/>
    </location>
</feature>
<evidence type="ECO:0000313" key="2">
    <source>
        <dbReference type="EMBL" id="TNV73500.1"/>
    </source>
</evidence>
<organism evidence="2 3">
    <name type="scientific">Halteria grandinella</name>
    <dbReference type="NCBI Taxonomy" id="5974"/>
    <lineage>
        <taxon>Eukaryota</taxon>
        <taxon>Sar</taxon>
        <taxon>Alveolata</taxon>
        <taxon>Ciliophora</taxon>
        <taxon>Intramacronucleata</taxon>
        <taxon>Spirotrichea</taxon>
        <taxon>Stichotrichia</taxon>
        <taxon>Sporadotrichida</taxon>
        <taxon>Halteriidae</taxon>
        <taxon>Halteria</taxon>
    </lineage>
</organism>
<evidence type="ECO:0000256" key="1">
    <source>
        <dbReference type="SAM" id="MobiDB-lite"/>
    </source>
</evidence>
<sequence length="655" mass="75957">MSENTATSQPRYRVKDSAAAPTTAAKQSGEPRTSYKPRAPRESYDERPKSQGRQQYRPKTQRDGEVRPSKTSYYERQDKPKSTLSSRIELLPRKQMVPTNLASTTTVKEADLSKLLQEAEKQQVAKKQSTGLVYYKSGEGKQQTQHTEKKQAAEQEQSSGAQTQRETRRERPQKKQYTEGATEAEYKRPPRERRYDQGGEYRRSKSAHSQRDHADYAPQTSRYVPKVKATEGQEEQKVAPKKYQTRRQYAEDSYYEQEPVAYRTRSQSKRNRNYPSNYQSKQAKEEVTAKKEQFYAQSKAEETEVISSDEELQLRAEDEEEPLSPANEEYVFAMIKHCSKHVKILKADEVRKVCIEFEFDDVRIKQYLAAYEIEDKYKGVEAYQWNETLTREQKDQKRRQRLAEAERKKRNEIRLKKLREERFRAIREHEEKIREKQHRREANEARRQAREVARKKAQAEKEQEAPAAVKPEDAEQVVQAEAPVQEVKPKKEKKPRKEQNKEPKGQKVWRAKQATASEVPASQPITVQEEADDDTESLLRKTVNHDGDSQHSHTPAKKEVEVQPPQPTRSAHPKQNGTAPHHTVNFGAPPGLPHPTQQAAPQPTATMYNPFANLSPEEQQALYQQMLWQQQMIQQMQQQLFIQQQLAANGGSFAK</sequence>
<feature type="compositionally biased region" description="Basic and acidic residues" evidence="1">
    <location>
        <begin position="537"/>
        <end position="561"/>
    </location>
</feature>